<evidence type="ECO:0000259" key="6">
    <source>
        <dbReference type="Pfam" id="PF07715"/>
    </source>
</evidence>
<dbReference type="EMBL" id="JH109152">
    <property type="protein sequence ID" value="EGW22895.1"/>
    <property type="molecule type" value="Genomic_DNA"/>
</dbReference>
<name>G3IVG8_METTV</name>
<keyword evidence="4" id="KW-0798">TonB box</keyword>
<evidence type="ECO:0000256" key="1">
    <source>
        <dbReference type="ARBA" id="ARBA00004442"/>
    </source>
</evidence>
<evidence type="ECO:0000313" key="8">
    <source>
        <dbReference type="Proteomes" id="UP000004664"/>
    </source>
</evidence>
<dbReference type="InterPro" id="IPR000531">
    <property type="entry name" value="Beta-barrel_TonB"/>
</dbReference>
<dbReference type="PANTHER" id="PTHR40980">
    <property type="entry name" value="PLUG DOMAIN-CONTAINING PROTEIN"/>
    <property type="match status" value="1"/>
</dbReference>
<dbReference type="CDD" id="cd01347">
    <property type="entry name" value="ligand_gated_channel"/>
    <property type="match status" value="1"/>
</dbReference>
<organism evidence="7 8">
    <name type="scientific">Methylobacter tundripaludum (strain ATCC BAA-1195 / DSM 17260 / SV96)</name>
    <dbReference type="NCBI Taxonomy" id="697282"/>
    <lineage>
        <taxon>Bacteria</taxon>
        <taxon>Pseudomonadati</taxon>
        <taxon>Pseudomonadota</taxon>
        <taxon>Gammaproteobacteria</taxon>
        <taxon>Methylococcales</taxon>
        <taxon>Methylococcaceae</taxon>
        <taxon>Methylobacter</taxon>
    </lineage>
</organism>
<dbReference type="SUPFAM" id="SSF56935">
    <property type="entry name" value="Porins"/>
    <property type="match status" value="1"/>
</dbReference>
<dbReference type="Gene3D" id="2.40.170.20">
    <property type="entry name" value="TonB-dependent receptor, beta-barrel domain"/>
    <property type="match status" value="1"/>
</dbReference>
<dbReference type="PANTHER" id="PTHR40980:SF3">
    <property type="entry name" value="TONB-DEPENDENT RECEPTOR-LIKE BETA-BARREL DOMAIN-CONTAINING PROTEIN"/>
    <property type="match status" value="1"/>
</dbReference>
<gene>
    <name evidence="7" type="ORF">Mettu_1728</name>
</gene>
<sequence length="853" mass="91998">MIVAESASSFARTDNSGVDAETVALDDILVVGKRASLVSAQEIKRDKMEIVDSVVADDINKLPDINVTDALSRITGVQILRDRGEGAGVAIRGLTQMETLLNGREVFTAGSGRTLDFADIPSEMLGGIDVYKTSSANHIEGGVGGTIDLRTHRPFDFDGRQLLGSARVIHGDLVDKEEPQFSTLLSDRWKTESVGEFGALVNFAYQRRAWREDQKSAGNPIARSNIIPGQSVIVPNGTSETTSLGHRERSAGSLVLQWRPSDALELYAEGNYAELKTLQDSYQINVTPSSSFVAGSPRLFPGTNDLQSISWTNAPISILSFARDTVDRTQQAAVGGSWNNGALTLKTDLSYTKSFNSLFFSGPVFSGRAAQFNQDLSGQVPTTSVSGTDLLNPANFQYASMAYRTRPFNGELSTARLDGDYQLSSGFIKSVSAGFRYAKRRAGNAPGLIFADAAVTGISAADRPSYIMANPADNFLGGEGGSIGSYSVGNLDSARGAAGLRNAFGITAPIPSAGSPLGIWGISEETQAGYLMSKFEATGFPLDGNIGLRAVQTSESVTGSQSAPSTGAVLPINIDSTDIDYLPSLNLRYQLMKGLYLRGGISKSITRQNFDQLSPSLTLIRNTVTPSLNQGGAGNPQLKPIRSDNFDLAVEKYFNPTTSVYITGFLKQVDGFVSNVSNAEVHDGFTYQVSRPQNDTTATINGFEVGYQQFYDFLPSWLSGFGTQANYTYIDSETPSSILGQKVPLQNLSKHSYNLIGMYEKGPFSARVAYNWRDTFLSGVTNIVGVGALPIYTNSYGWLDASVGYRINEHFSFTIEGMNLLNTLRSSYYGVETRPQSVWVNDTQVGATMTVRL</sequence>
<dbReference type="HOGENOM" id="CLU_006935_2_0_6"/>
<comment type="similarity">
    <text evidence="4">Belongs to the TonB-dependent receptor family.</text>
</comment>
<keyword evidence="3" id="KW-0998">Cell outer membrane</keyword>
<dbReference type="NCBIfam" id="TIGR01782">
    <property type="entry name" value="TonB-Xanth-Caul"/>
    <property type="match status" value="1"/>
</dbReference>
<reference evidence="7 8" key="1">
    <citation type="submission" date="2011-06" db="EMBL/GenBank/DDBJ databases">
        <title>Genomic sequence of Methylobacter tundripaludum SV96.</title>
        <authorList>
            <consortium name="US DOE Joint Genome Institute"/>
            <person name="Lucas S."/>
            <person name="Han J."/>
            <person name="Lapidus A."/>
            <person name="Cheng J.-F."/>
            <person name="Goodwin L."/>
            <person name="Pitluck S."/>
            <person name="Held B."/>
            <person name="Detter J.C."/>
            <person name="Han C."/>
            <person name="Tapia R."/>
            <person name="Land M."/>
            <person name="Hauser L."/>
            <person name="Kyrpides N."/>
            <person name="Ivanova N."/>
            <person name="Ovchinnikova G."/>
            <person name="Pagani I."/>
            <person name="Klotz M.G."/>
            <person name="Dispirito A.A."/>
            <person name="Murrell J.C."/>
            <person name="Dunfield P."/>
            <person name="Kalyuzhnaya M.G."/>
            <person name="Svenning M."/>
            <person name="Trotsenko Y.A."/>
            <person name="Stein L.Y."/>
            <person name="Woyke T."/>
        </authorList>
    </citation>
    <scope>NUCLEOTIDE SEQUENCE [LARGE SCALE GENOMIC DNA]</scope>
    <source>
        <strain evidence="8">ATCC BAA-1195 / DSM 17260 / SV96</strain>
    </source>
</reference>
<dbReference type="STRING" id="697282.Mettu_1728"/>
<evidence type="ECO:0000313" key="7">
    <source>
        <dbReference type="EMBL" id="EGW22895.1"/>
    </source>
</evidence>
<keyword evidence="8" id="KW-1185">Reference proteome</keyword>
<dbReference type="GO" id="GO:0009279">
    <property type="term" value="C:cell outer membrane"/>
    <property type="evidence" value="ECO:0007669"/>
    <property type="project" value="UniProtKB-SubCell"/>
</dbReference>
<dbReference type="InterPro" id="IPR036942">
    <property type="entry name" value="Beta-barrel_TonB_sf"/>
</dbReference>
<evidence type="ECO:0000256" key="2">
    <source>
        <dbReference type="ARBA" id="ARBA00023136"/>
    </source>
</evidence>
<dbReference type="eggNOG" id="COG1629">
    <property type="taxonomic scope" value="Bacteria"/>
</dbReference>
<dbReference type="Gene3D" id="2.170.130.10">
    <property type="entry name" value="TonB-dependent receptor, plug domain"/>
    <property type="match status" value="1"/>
</dbReference>
<comment type="subcellular location">
    <subcellularLocation>
        <location evidence="1 4">Cell outer membrane</location>
    </subcellularLocation>
</comment>
<feature type="domain" description="TonB-dependent receptor-like beta-barrel" evidence="5">
    <location>
        <begin position="358"/>
        <end position="820"/>
    </location>
</feature>
<keyword evidence="7" id="KW-0675">Receptor</keyword>
<dbReference type="InterPro" id="IPR010104">
    <property type="entry name" value="TonB_rcpt_bac"/>
</dbReference>
<evidence type="ECO:0000256" key="3">
    <source>
        <dbReference type="ARBA" id="ARBA00023237"/>
    </source>
</evidence>
<dbReference type="Pfam" id="PF00593">
    <property type="entry name" value="TonB_dep_Rec_b-barrel"/>
    <property type="match status" value="1"/>
</dbReference>
<dbReference type="AlphaFoldDB" id="G3IVG8"/>
<evidence type="ECO:0000259" key="5">
    <source>
        <dbReference type="Pfam" id="PF00593"/>
    </source>
</evidence>
<evidence type="ECO:0000256" key="4">
    <source>
        <dbReference type="RuleBase" id="RU003357"/>
    </source>
</evidence>
<dbReference type="InterPro" id="IPR037066">
    <property type="entry name" value="Plug_dom_sf"/>
</dbReference>
<dbReference type="Pfam" id="PF07715">
    <property type="entry name" value="Plug"/>
    <property type="match status" value="1"/>
</dbReference>
<proteinExistence type="inferred from homology"/>
<dbReference type="Proteomes" id="UP000004664">
    <property type="component" value="Unassembled WGS sequence"/>
</dbReference>
<protein>
    <submittedName>
        <fullName evidence="7">TonB-dependent receptor</fullName>
    </submittedName>
</protein>
<accession>G3IVG8</accession>
<feature type="domain" description="TonB-dependent receptor plug" evidence="6">
    <location>
        <begin position="45"/>
        <end position="146"/>
    </location>
</feature>
<keyword evidence="2 4" id="KW-0472">Membrane</keyword>
<dbReference type="eggNOG" id="COG4771">
    <property type="taxonomic scope" value="Bacteria"/>
</dbReference>
<dbReference type="InterPro" id="IPR012910">
    <property type="entry name" value="Plug_dom"/>
</dbReference>